<dbReference type="PRINTS" id="PR00813">
    <property type="entry name" value="BCTERIALGSPG"/>
</dbReference>
<dbReference type="RefSeq" id="WP_213237750.1">
    <property type="nucleotide sequence ID" value="NZ_JAHBCL010000027.1"/>
</dbReference>
<proteinExistence type="predicted"/>
<comment type="caution">
    <text evidence="7">The sequence shown here is derived from an EMBL/GenBank/DDBJ whole genome shotgun (WGS) entry which is preliminary data.</text>
</comment>
<reference evidence="7 8" key="1">
    <citation type="submission" date="2021-05" db="EMBL/GenBank/DDBJ databases">
        <title>Fusibacter ferrireducens sp. nov., an anaerobic, sulfur- and Fe-reducing bacterium isolated from the mangrove sediment.</title>
        <authorList>
            <person name="Qiu D."/>
        </authorList>
    </citation>
    <scope>NUCLEOTIDE SEQUENCE [LARGE SCALE GENOMIC DNA]</scope>
    <source>
        <strain evidence="7 8">DSM 12116</strain>
    </source>
</reference>
<keyword evidence="8" id="KW-1185">Reference proteome</keyword>
<sequence>MFNKIMKKRKNNKGFTLVELIVVIAIIGILAGMMMPRLGNYTNEAKTARLKSDATALNNMISIYTAKNGVKPPLVDVIYYSGGTLTYKDTDGNALAISGLTSASYDTVSTFTTDTAIPASTGTATSAYNYLRIVSANGTATINVDTGEVTY</sequence>
<dbReference type="NCBIfam" id="TIGR02532">
    <property type="entry name" value="IV_pilin_GFxxxE"/>
    <property type="match status" value="1"/>
</dbReference>
<dbReference type="Proteomes" id="UP000746471">
    <property type="component" value="Unassembled WGS sequence"/>
</dbReference>
<organism evidence="7 8">
    <name type="scientific">Fusibacter paucivorans</name>
    <dbReference type="NCBI Taxonomy" id="76009"/>
    <lineage>
        <taxon>Bacteria</taxon>
        <taxon>Bacillati</taxon>
        <taxon>Bacillota</taxon>
        <taxon>Clostridia</taxon>
        <taxon>Eubacteriales</taxon>
        <taxon>Eubacteriales Family XII. Incertae Sedis</taxon>
        <taxon>Fusibacter</taxon>
    </lineage>
</organism>
<gene>
    <name evidence="7" type="ORF">KHM83_14480</name>
</gene>
<accession>A0ABS5PRU1</accession>
<dbReference type="PANTHER" id="PTHR30093:SF44">
    <property type="entry name" value="TYPE II SECRETION SYSTEM CORE PROTEIN G"/>
    <property type="match status" value="1"/>
</dbReference>
<evidence type="ECO:0000256" key="1">
    <source>
        <dbReference type="ARBA" id="ARBA00004167"/>
    </source>
</evidence>
<dbReference type="Pfam" id="PF07963">
    <property type="entry name" value="N_methyl"/>
    <property type="match status" value="1"/>
</dbReference>
<evidence type="ECO:0000256" key="2">
    <source>
        <dbReference type="ARBA" id="ARBA00022481"/>
    </source>
</evidence>
<dbReference type="PANTHER" id="PTHR30093">
    <property type="entry name" value="GENERAL SECRETION PATHWAY PROTEIN G"/>
    <property type="match status" value="1"/>
</dbReference>
<dbReference type="InterPro" id="IPR012902">
    <property type="entry name" value="N_methyl_site"/>
</dbReference>
<keyword evidence="2" id="KW-0488">Methylation</keyword>
<feature type="transmembrane region" description="Helical" evidence="6">
    <location>
        <begin position="14"/>
        <end position="35"/>
    </location>
</feature>
<protein>
    <submittedName>
        <fullName evidence="7">Type II secretion system protein</fullName>
    </submittedName>
</protein>
<dbReference type="PROSITE" id="PS00409">
    <property type="entry name" value="PROKAR_NTER_METHYL"/>
    <property type="match status" value="1"/>
</dbReference>
<evidence type="ECO:0000256" key="4">
    <source>
        <dbReference type="ARBA" id="ARBA00022989"/>
    </source>
</evidence>
<keyword evidence="5 6" id="KW-0472">Membrane</keyword>
<keyword evidence="3 6" id="KW-0812">Transmembrane</keyword>
<evidence type="ECO:0000256" key="3">
    <source>
        <dbReference type="ARBA" id="ARBA00022692"/>
    </source>
</evidence>
<comment type="subcellular location">
    <subcellularLocation>
        <location evidence="1">Membrane</location>
        <topology evidence="1">Single-pass membrane protein</topology>
    </subcellularLocation>
</comment>
<evidence type="ECO:0000313" key="8">
    <source>
        <dbReference type="Proteomes" id="UP000746471"/>
    </source>
</evidence>
<dbReference type="EMBL" id="JAHBCL010000027">
    <property type="protein sequence ID" value="MBS7527888.1"/>
    <property type="molecule type" value="Genomic_DNA"/>
</dbReference>
<dbReference type="InterPro" id="IPR045584">
    <property type="entry name" value="Pilin-like"/>
</dbReference>
<dbReference type="SUPFAM" id="SSF54523">
    <property type="entry name" value="Pili subunits"/>
    <property type="match status" value="1"/>
</dbReference>
<keyword evidence="4 6" id="KW-1133">Transmembrane helix</keyword>
<name>A0ABS5PRU1_9FIRM</name>
<dbReference type="Gene3D" id="3.30.700.10">
    <property type="entry name" value="Glycoprotein, Type 4 Pilin"/>
    <property type="match status" value="1"/>
</dbReference>
<evidence type="ECO:0000313" key="7">
    <source>
        <dbReference type="EMBL" id="MBS7527888.1"/>
    </source>
</evidence>
<dbReference type="InterPro" id="IPR000983">
    <property type="entry name" value="Bac_GSPG_pilin"/>
</dbReference>
<evidence type="ECO:0000256" key="6">
    <source>
        <dbReference type="SAM" id="Phobius"/>
    </source>
</evidence>
<evidence type="ECO:0000256" key="5">
    <source>
        <dbReference type="ARBA" id="ARBA00023136"/>
    </source>
</evidence>